<feature type="domain" description="EF-hand" evidence="2">
    <location>
        <begin position="387"/>
        <end position="412"/>
    </location>
</feature>
<gene>
    <name evidence="3" type="ORF">PLICRDRAFT_32178</name>
</gene>
<keyword evidence="1" id="KW-0175">Coiled coil</keyword>
<evidence type="ECO:0000313" key="3">
    <source>
        <dbReference type="EMBL" id="KII84964.1"/>
    </source>
</evidence>
<dbReference type="OrthoDB" id="2122982at2759"/>
<accession>A0A0C9T6K0</accession>
<dbReference type="EMBL" id="KN832569">
    <property type="protein sequence ID" value="KII84964.1"/>
    <property type="molecule type" value="Genomic_DNA"/>
</dbReference>
<proteinExistence type="predicted"/>
<feature type="coiled-coil region" evidence="1">
    <location>
        <begin position="649"/>
        <end position="676"/>
    </location>
</feature>
<evidence type="ECO:0000313" key="4">
    <source>
        <dbReference type="Proteomes" id="UP000053263"/>
    </source>
</evidence>
<dbReference type="InterPro" id="IPR002048">
    <property type="entry name" value="EF_hand_dom"/>
</dbReference>
<protein>
    <submittedName>
        <fullName evidence="3">Unplaced genomic scaffold PLICRscaffold_16, whole genome shotgun sequence</fullName>
    </submittedName>
</protein>
<dbReference type="GO" id="GO:0005509">
    <property type="term" value="F:calcium ion binding"/>
    <property type="evidence" value="ECO:0007669"/>
    <property type="project" value="InterPro"/>
</dbReference>
<keyword evidence="4" id="KW-1185">Reference proteome</keyword>
<evidence type="ECO:0000259" key="2">
    <source>
        <dbReference type="PROSITE" id="PS50222"/>
    </source>
</evidence>
<evidence type="ECO:0000256" key="1">
    <source>
        <dbReference type="SAM" id="Coils"/>
    </source>
</evidence>
<name>A0A0C9T6K0_PLICR</name>
<dbReference type="InterPro" id="IPR018247">
    <property type="entry name" value="EF_Hand_1_Ca_BS"/>
</dbReference>
<dbReference type="PROSITE" id="PS50222">
    <property type="entry name" value="EF_HAND_2"/>
    <property type="match status" value="1"/>
</dbReference>
<dbReference type="PROSITE" id="PS00018">
    <property type="entry name" value="EF_HAND_1"/>
    <property type="match status" value="1"/>
</dbReference>
<dbReference type="HOGENOM" id="CLU_021049_0_0_1"/>
<organism evidence="3 4">
    <name type="scientific">Plicaturopsis crispa FD-325 SS-3</name>
    <dbReference type="NCBI Taxonomy" id="944288"/>
    <lineage>
        <taxon>Eukaryota</taxon>
        <taxon>Fungi</taxon>
        <taxon>Dikarya</taxon>
        <taxon>Basidiomycota</taxon>
        <taxon>Agaricomycotina</taxon>
        <taxon>Agaricomycetes</taxon>
        <taxon>Agaricomycetidae</taxon>
        <taxon>Amylocorticiales</taxon>
        <taxon>Amylocorticiaceae</taxon>
        <taxon>Plicatura</taxon>
        <taxon>Plicaturopsis crispa</taxon>
    </lineage>
</organism>
<dbReference type="AlphaFoldDB" id="A0A0C9T6K0"/>
<sequence>MSSTEPKHAADAKAPVTAFGVTDTNGTAQVCLDQAEGLMKEILAGNNRKHDLKARRILSLCSQILGVAEEIVDVYPVAKAAVMSFKAVIQLEMQRFENDEKIVFVWYYMARLIYCMRYLSQEIDAVGDGITKLLQDELEAIDALIADFGRFSCTYYDDSRKTFRICYSSKYKKKLQKYADNIEARKQSLESLLSYRSTKQIHETHVQVAGMSLDMHAVLSALEDIRTVQDKQALMYMAQHGGSDAVVQSDEHLTKLAKIYGEKIDDSLKMRVREDLDQLLADAFRQSSKEIDNAIDSVKQDIADSTETLINRLDAGPHDNIENVDVKKVWKESEWRMSVKSRIFVDAIHDYFRAQFWDIKKTTQKPPPDMWTLRILSKVMYHGAIADAIDADGSGYLSVHEVNRFLRALPTGWSIPQWLAFWAKGWHDNTIQCHRELLKAVPAIQDAAALCQESSQEQIEEYLKVLAFVKPVFLDSFERDATQHSRPGDASEQILTLDCLRGEYMVSENNRITTMLASVQWTFEDKHDFRNAMKGIRRARRIELSIMPLLVILLEHHREVFVTAQTEIVDAAEFRAMARTLLTLFYAFNDRMFDLIHGWKQQRREVSLQMDCFAGGLYKGWYKELQKTGNPLGKLRKLWNTNDDDIHGIRLETDKIDQLMKQVASLETEVRGLVEIVKDSPVFLKPTSATSDDGAPNDGKAAN</sequence>
<reference evidence="3 4" key="1">
    <citation type="submission" date="2014-06" db="EMBL/GenBank/DDBJ databases">
        <title>Evolutionary Origins and Diversification of the Mycorrhizal Mutualists.</title>
        <authorList>
            <consortium name="DOE Joint Genome Institute"/>
            <consortium name="Mycorrhizal Genomics Consortium"/>
            <person name="Kohler A."/>
            <person name="Kuo A."/>
            <person name="Nagy L.G."/>
            <person name="Floudas D."/>
            <person name="Copeland A."/>
            <person name="Barry K.W."/>
            <person name="Cichocki N."/>
            <person name="Veneault-Fourrey C."/>
            <person name="LaButti K."/>
            <person name="Lindquist E.A."/>
            <person name="Lipzen A."/>
            <person name="Lundell T."/>
            <person name="Morin E."/>
            <person name="Murat C."/>
            <person name="Riley R."/>
            <person name="Ohm R."/>
            <person name="Sun H."/>
            <person name="Tunlid A."/>
            <person name="Henrissat B."/>
            <person name="Grigoriev I.V."/>
            <person name="Hibbett D.S."/>
            <person name="Martin F."/>
        </authorList>
    </citation>
    <scope>NUCLEOTIDE SEQUENCE [LARGE SCALE GENOMIC DNA]</scope>
    <source>
        <strain evidence="3 4">FD-325 SS-3</strain>
    </source>
</reference>
<dbReference type="Proteomes" id="UP000053263">
    <property type="component" value="Unassembled WGS sequence"/>
</dbReference>